<proteinExistence type="predicted"/>
<dbReference type="PANTHER" id="PTHR43495">
    <property type="entry name" value="GABA PERMEASE"/>
    <property type="match status" value="1"/>
</dbReference>
<keyword evidence="9" id="KW-1185">Reference proteome</keyword>
<feature type="transmembrane region" description="Helical" evidence="6">
    <location>
        <begin position="114"/>
        <end position="136"/>
    </location>
</feature>
<comment type="subcellular location">
    <subcellularLocation>
        <location evidence="1">Membrane</location>
        <topology evidence="1">Multi-pass membrane protein</topology>
    </subcellularLocation>
</comment>
<evidence type="ECO:0000256" key="2">
    <source>
        <dbReference type="ARBA" id="ARBA00022448"/>
    </source>
</evidence>
<feature type="transmembrane region" description="Helical" evidence="6">
    <location>
        <begin position="421"/>
        <end position="440"/>
    </location>
</feature>
<feature type="transmembrane region" description="Helical" evidence="6">
    <location>
        <begin position="232"/>
        <end position="250"/>
    </location>
</feature>
<evidence type="ECO:0000256" key="6">
    <source>
        <dbReference type="SAM" id="Phobius"/>
    </source>
</evidence>
<keyword evidence="2" id="KW-0813">Transport</keyword>
<accession>A0A2Z6IG69</accession>
<dbReference type="EMBL" id="AP018786">
    <property type="protein sequence ID" value="BBF23726.1"/>
    <property type="molecule type" value="Genomic_DNA"/>
</dbReference>
<gene>
    <name evidence="8" type="ORF">SUTMEG_16170</name>
</gene>
<dbReference type="InterPro" id="IPR004840">
    <property type="entry name" value="Amino_acid_permease_CS"/>
</dbReference>
<feature type="transmembrane region" description="Helical" evidence="6">
    <location>
        <begin position="394"/>
        <end position="415"/>
    </location>
</feature>
<feature type="transmembrane region" description="Helical" evidence="6">
    <location>
        <begin position="270"/>
        <end position="290"/>
    </location>
</feature>
<feature type="transmembrane region" description="Helical" evidence="6">
    <location>
        <begin position="349"/>
        <end position="374"/>
    </location>
</feature>
<protein>
    <submittedName>
        <fullName evidence="8">S-methylmethionine permease</fullName>
    </submittedName>
</protein>
<dbReference type="Gene3D" id="1.20.1740.10">
    <property type="entry name" value="Amino acid/polyamine transporter I"/>
    <property type="match status" value="1"/>
</dbReference>
<dbReference type="GO" id="GO:0016020">
    <property type="term" value="C:membrane"/>
    <property type="evidence" value="ECO:0007669"/>
    <property type="project" value="UniProtKB-SubCell"/>
</dbReference>
<dbReference type="PROSITE" id="PS00218">
    <property type="entry name" value="AMINO_ACID_PERMEASE_1"/>
    <property type="match status" value="1"/>
</dbReference>
<keyword evidence="5 6" id="KW-0472">Membrane</keyword>
<evidence type="ECO:0000256" key="5">
    <source>
        <dbReference type="ARBA" id="ARBA00023136"/>
    </source>
</evidence>
<dbReference type="PIRSF" id="PIRSF006060">
    <property type="entry name" value="AA_transporter"/>
    <property type="match status" value="1"/>
</dbReference>
<feature type="transmembrane region" description="Helical" evidence="6">
    <location>
        <begin position="6"/>
        <end position="23"/>
    </location>
</feature>
<sequence length="466" mass="49638">MKARHLIMLSLGGVIGTGLFFNTGGMIASAGAFGTLLAYAAGALMIYAVMQSLGELSVAMPVTGSIHTFASAFISPATGFTAAMLYMVTWVVAMGTNLLAAAFSMAYWFPNVEIWMWCAVFLALLAVMNFFSTRLFAEGEFVFSLVKVVMIQIVILFGGLAIFGILPLSDGSPTPYFSNITAHGWFPNGLAPVFAAMTTVTFAFLGTELIGVAAGETESPEHVIPMAIRTTVIRLVVFFMGTVLVLAALVPVETAGVTKSPFIVVFERLGIPYATDILNFVILTAVLSAANSGLYASGRMIWSLAYEGLLPKKLAEQNERGVPVRALAVALAGGMLALLSGVFAADTVLIVLTSITGFSALIVWGSICLSHYNFRRRWLKSGKTLEMLRYRAPLFPFLPILGGLMCAGSLVGLAFDERQQAALWTGIPFVILCYAIHARIEKRRKAAATETGSQTAGATALEGADD</sequence>
<dbReference type="KEGG" id="sutt:SUTMEG_16170"/>
<reference evidence="8 9" key="1">
    <citation type="journal article" date="2018" name="Int. J. Syst. Evol. Microbiol.">
        <title>Mesosutterella multiformis gen. nov., sp. nov., a member of the family Sutterellaceae and Sutterella megalosphaeroides sp. nov., isolated from human faeces.</title>
        <authorList>
            <person name="Sakamoto M."/>
            <person name="Ikeyama N."/>
            <person name="Kunihiro T."/>
            <person name="Iino T."/>
            <person name="Yuki M."/>
            <person name="Ohkuma M."/>
        </authorList>
    </citation>
    <scope>NUCLEOTIDE SEQUENCE [LARGE SCALE GENOMIC DNA]</scope>
    <source>
        <strain evidence="8 9">6FBBBH3</strain>
    </source>
</reference>
<dbReference type="GO" id="GO:0055085">
    <property type="term" value="P:transmembrane transport"/>
    <property type="evidence" value="ECO:0007669"/>
    <property type="project" value="InterPro"/>
</dbReference>
<feature type="transmembrane region" description="Helical" evidence="6">
    <location>
        <begin position="30"/>
        <end position="50"/>
    </location>
</feature>
<evidence type="ECO:0000313" key="9">
    <source>
        <dbReference type="Proteomes" id="UP000271003"/>
    </source>
</evidence>
<evidence type="ECO:0000256" key="1">
    <source>
        <dbReference type="ARBA" id="ARBA00004141"/>
    </source>
</evidence>
<dbReference type="Proteomes" id="UP000271003">
    <property type="component" value="Chromosome"/>
</dbReference>
<evidence type="ECO:0000313" key="8">
    <source>
        <dbReference type="EMBL" id="BBF23726.1"/>
    </source>
</evidence>
<keyword evidence="3 6" id="KW-0812">Transmembrane</keyword>
<evidence type="ECO:0000259" key="7">
    <source>
        <dbReference type="Pfam" id="PF00324"/>
    </source>
</evidence>
<feature type="domain" description="Amino acid permease/ SLC12A" evidence="7">
    <location>
        <begin position="5"/>
        <end position="446"/>
    </location>
</feature>
<dbReference type="GO" id="GO:0006865">
    <property type="term" value="P:amino acid transport"/>
    <property type="evidence" value="ECO:0007669"/>
    <property type="project" value="InterPro"/>
</dbReference>
<feature type="transmembrane region" description="Helical" evidence="6">
    <location>
        <begin position="189"/>
        <end position="211"/>
    </location>
</feature>
<keyword evidence="4 6" id="KW-1133">Transmembrane helix</keyword>
<feature type="transmembrane region" description="Helical" evidence="6">
    <location>
        <begin position="148"/>
        <end position="169"/>
    </location>
</feature>
<dbReference type="PANTHER" id="PTHR43495:SF5">
    <property type="entry name" value="GAMMA-AMINOBUTYRIC ACID PERMEASE"/>
    <property type="match status" value="1"/>
</dbReference>
<name>A0A2Z6IG69_9BURK</name>
<organism evidence="8 9">
    <name type="scientific">Sutterella megalosphaeroides</name>
    <dbReference type="NCBI Taxonomy" id="2494234"/>
    <lineage>
        <taxon>Bacteria</taxon>
        <taxon>Pseudomonadati</taxon>
        <taxon>Pseudomonadota</taxon>
        <taxon>Betaproteobacteria</taxon>
        <taxon>Burkholderiales</taxon>
        <taxon>Sutterellaceae</taxon>
        <taxon>Sutterella</taxon>
    </lineage>
</organism>
<evidence type="ECO:0000256" key="3">
    <source>
        <dbReference type="ARBA" id="ARBA00022692"/>
    </source>
</evidence>
<evidence type="ECO:0000256" key="4">
    <source>
        <dbReference type="ARBA" id="ARBA00022989"/>
    </source>
</evidence>
<dbReference type="FunFam" id="1.20.1740.10:FF:000001">
    <property type="entry name" value="Amino acid permease"/>
    <property type="match status" value="1"/>
</dbReference>
<dbReference type="Pfam" id="PF00324">
    <property type="entry name" value="AA_permease"/>
    <property type="match status" value="1"/>
</dbReference>
<dbReference type="AlphaFoldDB" id="A0A2Z6IG69"/>
<dbReference type="InterPro" id="IPR004841">
    <property type="entry name" value="AA-permease/SLC12A_dom"/>
</dbReference>
<feature type="transmembrane region" description="Helical" evidence="6">
    <location>
        <begin position="322"/>
        <end position="343"/>
    </location>
</feature>